<dbReference type="Pfam" id="PF02210">
    <property type="entry name" value="Laminin_G_2"/>
    <property type="match status" value="1"/>
</dbReference>
<feature type="signal peptide" evidence="3">
    <location>
        <begin position="1"/>
        <end position="25"/>
    </location>
</feature>
<feature type="domain" description="Laminin G" evidence="4">
    <location>
        <begin position="42"/>
        <end position="240"/>
    </location>
</feature>
<gene>
    <name evidence="5" type="ORF">CAPTEDRAFT_223792</name>
</gene>
<dbReference type="InterPro" id="IPR001791">
    <property type="entry name" value="Laminin_G"/>
</dbReference>
<dbReference type="SUPFAM" id="SSF49899">
    <property type="entry name" value="Concanavalin A-like lectins/glucanases"/>
    <property type="match status" value="1"/>
</dbReference>
<protein>
    <recommendedName>
        <fullName evidence="4">Laminin G domain-containing protein</fullName>
    </recommendedName>
</protein>
<organism evidence="5">
    <name type="scientific">Capitella teleta</name>
    <name type="common">Polychaete worm</name>
    <dbReference type="NCBI Taxonomy" id="283909"/>
    <lineage>
        <taxon>Eukaryota</taxon>
        <taxon>Metazoa</taxon>
        <taxon>Spiralia</taxon>
        <taxon>Lophotrochozoa</taxon>
        <taxon>Annelida</taxon>
        <taxon>Polychaeta</taxon>
        <taxon>Sedentaria</taxon>
        <taxon>Scolecida</taxon>
        <taxon>Capitellidae</taxon>
        <taxon>Capitella</taxon>
    </lineage>
</organism>
<dbReference type="CDD" id="cd00110">
    <property type="entry name" value="LamG"/>
    <property type="match status" value="1"/>
</dbReference>
<dbReference type="AlphaFoldDB" id="R7UW35"/>
<dbReference type="EMBL" id="AMQN01006036">
    <property type="status" value="NOT_ANNOTATED_CDS"/>
    <property type="molecule type" value="Genomic_DNA"/>
</dbReference>
<reference evidence="7" key="1">
    <citation type="submission" date="2012-12" db="EMBL/GenBank/DDBJ databases">
        <authorList>
            <person name="Hellsten U."/>
            <person name="Grimwood J."/>
            <person name="Chapman J.A."/>
            <person name="Shapiro H."/>
            <person name="Aerts A."/>
            <person name="Otillar R.P."/>
            <person name="Terry A.Y."/>
            <person name="Boore J.L."/>
            <person name="Simakov O."/>
            <person name="Marletaz F."/>
            <person name="Cho S.-J."/>
            <person name="Edsinger-Gonzales E."/>
            <person name="Havlak P."/>
            <person name="Kuo D.-H."/>
            <person name="Larsson T."/>
            <person name="Lv J."/>
            <person name="Arendt D."/>
            <person name="Savage R."/>
            <person name="Osoegawa K."/>
            <person name="de Jong P."/>
            <person name="Lindberg D.R."/>
            <person name="Seaver E.C."/>
            <person name="Weisblat D.A."/>
            <person name="Putnam N.H."/>
            <person name="Grigoriev I.V."/>
            <person name="Rokhsar D.S."/>
        </authorList>
    </citation>
    <scope>NUCLEOTIDE SEQUENCE</scope>
    <source>
        <strain evidence="7">I ESC-2004</strain>
    </source>
</reference>
<evidence type="ECO:0000256" key="1">
    <source>
        <dbReference type="PROSITE-ProRule" id="PRU00122"/>
    </source>
</evidence>
<comment type="caution">
    <text evidence="1">Lacks conserved residue(s) required for the propagation of feature annotation.</text>
</comment>
<sequence>MWKIGWVPIGLVFLLMAMIIAPIEAKRKGPRQDCALFPKHFSDVLRAGEGSYIELGEMDVSDDFEIEMTVLPTGSDHDGNLFAIGSKRKFPYYEWRTKANSTQYLVVEIVYSSVMLTLKALGTYNLHSIELYRTHPNPYDIGDGQWHTIRAWRSPGFWHLDMDGINTKEELKIGPDHSNDGQSDSTNIQLQQMPAFLGGRPGYIDLQFRGIIKDLRVNRQLIPLRDKLIGNNSGVVVTRCGSRAYRNFTNLMEEERNAESQFDWDDDSDWNEYGSYNVHQESETSFFDHEDPSANQNPSGGIGGVY</sequence>
<evidence type="ECO:0000259" key="4">
    <source>
        <dbReference type="PROSITE" id="PS50025"/>
    </source>
</evidence>
<dbReference type="PROSITE" id="PS50025">
    <property type="entry name" value="LAM_G_DOMAIN"/>
    <property type="match status" value="1"/>
</dbReference>
<evidence type="ECO:0000256" key="2">
    <source>
        <dbReference type="SAM" id="MobiDB-lite"/>
    </source>
</evidence>
<dbReference type="HOGENOM" id="CLU_909849_0_0_1"/>
<evidence type="ECO:0000313" key="6">
    <source>
        <dbReference type="EnsemblMetazoa" id="CapteP223792"/>
    </source>
</evidence>
<dbReference type="Proteomes" id="UP000014760">
    <property type="component" value="Unassembled WGS sequence"/>
</dbReference>
<reference evidence="6" key="3">
    <citation type="submission" date="2015-06" db="UniProtKB">
        <authorList>
            <consortium name="EnsemblMetazoa"/>
        </authorList>
    </citation>
    <scope>IDENTIFICATION</scope>
</reference>
<dbReference type="OrthoDB" id="26719at2759"/>
<feature type="region of interest" description="Disordered" evidence="2">
    <location>
        <begin position="284"/>
        <end position="306"/>
    </location>
</feature>
<dbReference type="EMBL" id="KB297448">
    <property type="protein sequence ID" value="ELU10487.1"/>
    <property type="molecule type" value="Genomic_DNA"/>
</dbReference>
<dbReference type="Gene3D" id="2.60.120.200">
    <property type="match status" value="1"/>
</dbReference>
<evidence type="ECO:0000313" key="7">
    <source>
        <dbReference type="Proteomes" id="UP000014760"/>
    </source>
</evidence>
<feature type="chain" id="PRO_5008788488" description="Laminin G domain-containing protein" evidence="3">
    <location>
        <begin position="26"/>
        <end position="306"/>
    </location>
</feature>
<dbReference type="InterPro" id="IPR013320">
    <property type="entry name" value="ConA-like_dom_sf"/>
</dbReference>
<evidence type="ECO:0000313" key="5">
    <source>
        <dbReference type="EMBL" id="ELU10487.1"/>
    </source>
</evidence>
<name>R7UW35_CAPTE</name>
<keyword evidence="7" id="KW-1185">Reference proteome</keyword>
<evidence type="ECO:0000256" key="3">
    <source>
        <dbReference type="SAM" id="SignalP"/>
    </source>
</evidence>
<accession>R7UW35</accession>
<keyword evidence="3" id="KW-0732">Signal</keyword>
<dbReference type="EnsemblMetazoa" id="CapteT223792">
    <property type="protein sequence ID" value="CapteP223792"/>
    <property type="gene ID" value="CapteG223792"/>
</dbReference>
<dbReference type="OMA" id="IDDARWH"/>
<proteinExistence type="predicted"/>
<dbReference type="EMBL" id="AMQN01006037">
    <property type="status" value="NOT_ANNOTATED_CDS"/>
    <property type="molecule type" value="Genomic_DNA"/>
</dbReference>
<dbReference type="STRING" id="283909.R7UW35"/>
<reference evidence="5 7" key="2">
    <citation type="journal article" date="2013" name="Nature">
        <title>Insights into bilaterian evolution from three spiralian genomes.</title>
        <authorList>
            <person name="Simakov O."/>
            <person name="Marletaz F."/>
            <person name="Cho S.J."/>
            <person name="Edsinger-Gonzales E."/>
            <person name="Havlak P."/>
            <person name="Hellsten U."/>
            <person name="Kuo D.H."/>
            <person name="Larsson T."/>
            <person name="Lv J."/>
            <person name="Arendt D."/>
            <person name="Savage R."/>
            <person name="Osoegawa K."/>
            <person name="de Jong P."/>
            <person name="Grimwood J."/>
            <person name="Chapman J.A."/>
            <person name="Shapiro H."/>
            <person name="Aerts A."/>
            <person name="Otillar R.P."/>
            <person name="Terry A.Y."/>
            <person name="Boore J.L."/>
            <person name="Grigoriev I.V."/>
            <person name="Lindberg D.R."/>
            <person name="Seaver E.C."/>
            <person name="Weisblat D.A."/>
            <person name="Putnam N.H."/>
            <person name="Rokhsar D.S."/>
        </authorList>
    </citation>
    <scope>NUCLEOTIDE SEQUENCE</scope>
    <source>
        <strain evidence="5 7">I ESC-2004</strain>
    </source>
</reference>
<dbReference type="SMART" id="SM00282">
    <property type="entry name" value="LamG"/>
    <property type="match status" value="1"/>
</dbReference>